<dbReference type="InterPro" id="IPR017039">
    <property type="entry name" value="Virul_fac_BrkB"/>
</dbReference>
<feature type="transmembrane region" description="Helical" evidence="7">
    <location>
        <begin position="159"/>
        <end position="185"/>
    </location>
</feature>
<dbReference type="Proteomes" id="UP001155220">
    <property type="component" value="Unassembled WGS sequence"/>
</dbReference>
<keyword evidence="4 7" id="KW-1133">Transmembrane helix</keyword>
<dbReference type="EMBL" id="JALHBS010000103">
    <property type="protein sequence ID" value="MCP3056622.1"/>
    <property type="molecule type" value="Genomic_DNA"/>
</dbReference>
<dbReference type="AlphaFoldDB" id="A0A9X2KJF6"/>
<feature type="compositionally biased region" description="Basic and acidic residues" evidence="6">
    <location>
        <begin position="344"/>
        <end position="354"/>
    </location>
</feature>
<name>A0A9X2KJF6_9HYPH</name>
<proteinExistence type="predicted"/>
<evidence type="ECO:0000256" key="5">
    <source>
        <dbReference type="ARBA" id="ARBA00023136"/>
    </source>
</evidence>
<feature type="transmembrane region" description="Helical" evidence="7">
    <location>
        <begin position="197"/>
        <end position="220"/>
    </location>
</feature>
<dbReference type="NCBIfam" id="TIGR00765">
    <property type="entry name" value="yihY_not_rbn"/>
    <property type="match status" value="1"/>
</dbReference>
<evidence type="ECO:0000256" key="4">
    <source>
        <dbReference type="ARBA" id="ARBA00022989"/>
    </source>
</evidence>
<feature type="region of interest" description="Disordered" evidence="6">
    <location>
        <begin position="1"/>
        <end position="22"/>
    </location>
</feature>
<dbReference type="PANTHER" id="PTHR30213:SF0">
    <property type="entry name" value="UPF0761 MEMBRANE PROTEIN YIHY"/>
    <property type="match status" value="1"/>
</dbReference>
<evidence type="ECO:0000256" key="6">
    <source>
        <dbReference type="SAM" id="MobiDB-lite"/>
    </source>
</evidence>
<dbReference type="Pfam" id="PF03631">
    <property type="entry name" value="Virul_fac_BrkB"/>
    <property type="match status" value="1"/>
</dbReference>
<evidence type="ECO:0000313" key="9">
    <source>
        <dbReference type="Proteomes" id="UP001155220"/>
    </source>
</evidence>
<organism evidence="8 9">
    <name type="scientific">Aurantimonas marianensis</name>
    <dbReference type="NCBI Taxonomy" id="2920428"/>
    <lineage>
        <taxon>Bacteria</taxon>
        <taxon>Pseudomonadati</taxon>
        <taxon>Pseudomonadota</taxon>
        <taxon>Alphaproteobacteria</taxon>
        <taxon>Hyphomicrobiales</taxon>
        <taxon>Aurantimonadaceae</taxon>
        <taxon>Aurantimonas</taxon>
    </lineage>
</organism>
<feature type="transmembrane region" description="Helical" evidence="7">
    <location>
        <begin position="268"/>
        <end position="288"/>
    </location>
</feature>
<evidence type="ECO:0000256" key="1">
    <source>
        <dbReference type="ARBA" id="ARBA00004651"/>
    </source>
</evidence>
<keyword evidence="2" id="KW-1003">Cell membrane</keyword>
<feature type="region of interest" description="Disordered" evidence="6">
    <location>
        <begin position="319"/>
        <end position="354"/>
    </location>
</feature>
<comment type="caution">
    <text evidence="8">The sequence shown here is derived from an EMBL/GenBank/DDBJ whole genome shotgun (WGS) entry which is preliminary data.</text>
</comment>
<dbReference type="PANTHER" id="PTHR30213">
    <property type="entry name" value="INNER MEMBRANE PROTEIN YHJD"/>
    <property type="match status" value="1"/>
</dbReference>
<comment type="subcellular location">
    <subcellularLocation>
        <location evidence="1">Cell membrane</location>
        <topology evidence="1">Multi-pass membrane protein</topology>
    </subcellularLocation>
</comment>
<gene>
    <name evidence="8" type="ORF">MJ956_15920</name>
</gene>
<keyword evidence="9" id="KW-1185">Reference proteome</keyword>
<dbReference type="RefSeq" id="WP_253965426.1">
    <property type="nucleotide sequence ID" value="NZ_JALHBS010000103.1"/>
</dbReference>
<accession>A0A9X2KJF6</accession>
<sequence length="384" mass="41239">MTKIETESAEQQGKGQGRHAERPREIPVAGWKSILWRVYEEMSDDRVTLVAAGVTYYLLLAMVPGLAAFVSLYGLFADPSTVSDHLAQLRAFIPGGGMDVLESQLKRLASKGDTTLGLSLVISLAISLWSANAGVKSLFEAMNVAYDERESRSFIKLNIVSLGFTLCLIVAALLMIGLAVVLPILLGYLGLGKGLEWLISGLSLLLMIVVLSLGIAALYRWGPDRANAKWRWITPGAILTLVVTAIVSLLFSWYTANFGSYDATYGSLGAMIGFMTWIWLTMIILFVGGEVNSEMEHQTARDTTTGQPQPLGERGAAMADRVAGGPSGADAASRRHAAGARGGESPEARRRREGLSVGKLAVALPAALLLTFLERRSKRGGSKP</sequence>
<evidence type="ECO:0000256" key="3">
    <source>
        <dbReference type="ARBA" id="ARBA00022692"/>
    </source>
</evidence>
<feature type="transmembrane region" description="Helical" evidence="7">
    <location>
        <begin position="232"/>
        <end position="256"/>
    </location>
</feature>
<evidence type="ECO:0000256" key="7">
    <source>
        <dbReference type="SAM" id="Phobius"/>
    </source>
</evidence>
<keyword evidence="3 7" id="KW-0812">Transmembrane</keyword>
<evidence type="ECO:0000313" key="8">
    <source>
        <dbReference type="EMBL" id="MCP3056622.1"/>
    </source>
</evidence>
<keyword evidence="5 7" id="KW-0472">Membrane</keyword>
<feature type="transmembrane region" description="Helical" evidence="7">
    <location>
        <begin position="116"/>
        <end position="139"/>
    </location>
</feature>
<feature type="transmembrane region" description="Helical" evidence="7">
    <location>
        <begin position="47"/>
        <end position="76"/>
    </location>
</feature>
<dbReference type="GO" id="GO:0005886">
    <property type="term" value="C:plasma membrane"/>
    <property type="evidence" value="ECO:0007669"/>
    <property type="project" value="UniProtKB-SubCell"/>
</dbReference>
<reference evidence="8" key="1">
    <citation type="submission" date="2022-03" db="EMBL/GenBank/DDBJ databases">
        <title>Aurantimonas Liuensis sp. Nov., isolated from the hadal seawater of the Mariana Trench.</title>
        <authorList>
            <person name="Liu R."/>
        </authorList>
    </citation>
    <scope>NUCLEOTIDE SEQUENCE</scope>
    <source>
        <strain evidence="8">LRZ36</strain>
    </source>
</reference>
<protein>
    <submittedName>
        <fullName evidence="8">YihY/virulence factor BrkB family protein</fullName>
    </submittedName>
</protein>
<evidence type="ECO:0000256" key="2">
    <source>
        <dbReference type="ARBA" id="ARBA00022475"/>
    </source>
</evidence>